<dbReference type="OrthoDB" id="425602at2759"/>
<accession>B6QF54</accession>
<evidence type="ECO:0000313" key="2">
    <source>
        <dbReference type="EMBL" id="EEA24089.1"/>
    </source>
</evidence>
<keyword evidence="3" id="KW-1185">Reference proteome</keyword>
<dbReference type="HOGENOM" id="CLU_055842_0_0_1"/>
<dbReference type="VEuPathDB" id="FungiDB:PMAA_081020"/>
<feature type="compositionally biased region" description="Basic and acidic residues" evidence="1">
    <location>
        <begin position="75"/>
        <end position="84"/>
    </location>
</feature>
<dbReference type="STRING" id="441960.B6QF54"/>
<organism evidence="2 3">
    <name type="scientific">Talaromyces marneffei (strain ATCC 18224 / CBS 334.59 / QM 7333)</name>
    <name type="common">Penicillium marneffei</name>
    <dbReference type="NCBI Taxonomy" id="441960"/>
    <lineage>
        <taxon>Eukaryota</taxon>
        <taxon>Fungi</taxon>
        <taxon>Dikarya</taxon>
        <taxon>Ascomycota</taxon>
        <taxon>Pezizomycotina</taxon>
        <taxon>Eurotiomycetes</taxon>
        <taxon>Eurotiomycetidae</taxon>
        <taxon>Eurotiales</taxon>
        <taxon>Trichocomaceae</taxon>
        <taxon>Talaromyces</taxon>
        <taxon>Talaromyces sect. Talaromyces</taxon>
    </lineage>
</organism>
<evidence type="ECO:0000256" key="1">
    <source>
        <dbReference type="SAM" id="MobiDB-lite"/>
    </source>
</evidence>
<sequence length="312" mass="33974">MSAVTMSVAPTVHRQKLVPMARSRLRVLQEARRSVQNLANGRVPSTPLKHTISCDSDGENASPYTKSEPTKRKRSAGDDGRLCESPKSLKASRMSLVIKTEDKSNKTFTSSAVSQALGRPIGRDSQIKSKPSRAFGRRSQRLSPIAKEIIRKNVATSNGIEPRRKAQPASWSFEIHVDTEVEEATNLMQHSADRLDISDDEGKARFDECDKENIPPHELGIALPATAQPATMASRKNMMAESRSPLGELDASDYYGPGLGNLSYEIIQEDEYVKRASAQSSYSLVSAATPSVASVLDSVVSAEKAGESCLEK</sequence>
<feature type="region of interest" description="Disordered" evidence="1">
    <location>
        <begin position="38"/>
        <end position="85"/>
    </location>
</feature>
<gene>
    <name evidence="2" type="ORF">PMAA_081020</name>
</gene>
<dbReference type="EMBL" id="DS995901">
    <property type="protein sequence ID" value="EEA24089.1"/>
    <property type="molecule type" value="Genomic_DNA"/>
</dbReference>
<evidence type="ECO:0000313" key="3">
    <source>
        <dbReference type="Proteomes" id="UP000001294"/>
    </source>
</evidence>
<dbReference type="Proteomes" id="UP000001294">
    <property type="component" value="Unassembled WGS sequence"/>
</dbReference>
<reference evidence="3" key="1">
    <citation type="journal article" date="2015" name="Genome Announc.">
        <title>Genome sequence of the AIDS-associated pathogen Penicillium marneffei (ATCC18224) and its near taxonomic relative Talaromyces stipitatus (ATCC10500).</title>
        <authorList>
            <person name="Nierman W.C."/>
            <person name="Fedorova-Abrams N.D."/>
            <person name="Andrianopoulos A."/>
        </authorList>
    </citation>
    <scope>NUCLEOTIDE SEQUENCE [LARGE SCALE GENOMIC DNA]</scope>
    <source>
        <strain evidence="3">ATCC 18224 / CBS 334.59 / QM 7333</strain>
    </source>
</reference>
<proteinExistence type="predicted"/>
<dbReference type="AlphaFoldDB" id="B6QF54"/>
<protein>
    <submittedName>
        <fullName evidence="2">Uncharacterized protein</fullName>
    </submittedName>
</protein>
<name>B6QF54_TALMQ</name>
<dbReference type="PhylomeDB" id="B6QF54"/>